<keyword evidence="1" id="KW-0812">Transmembrane</keyword>
<comment type="caution">
    <text evidence="3">The sequence shown here is derived from an EMBL/GenBank/DDBJ whole genome shotgun (WGS) entry which is preliminary data.</text>
</comment>
<feature type="transmembrane region" description="Helical" evidence="1">
    <location>
        <begin position="93"/>
        <end position="112"/>
    </location>
</feature>
<dbReference type="Pfam" id="PF04892">
    <property type="entry name" value="VanZ"/>
    <property type="match status" value="1"/>
</dbReference>
<name>A0A3N2GX60_9PSEU</name>
<dbReference type="InterPro" id="IPR053150">
    <property type="entry name" value="Teicoplanin_resist-assoc"/>
</dbReference>
<evidence type="ECO:0000313" key="4">
    <source>
        <dbReference type="Proteomes" id="UP000274843"/>
    </source>
</evidence>
<evidence type="ECO:0000313" key="3">
    <source>
        <dbReference type="EMBL" id="ROS41246.1"/>
    </source>
</evidence>
<keyword evidence="1" id="KW-1133">Transmembrane helix</keyword>
<keyword evidence="1" id="KW-0472">Membrane</keyword>
<reference evidence="3 4" key="1">
    <citation type="submission" date="2018-11" db="EMBL/GenBank/DDBJ databases">
        <title>Sequencing the genomes of 1000 actinobacteria strains.</title>
        <authorList>
            <person name="Klenk H.-P."/>
        </authorList>
    </citation>
    <scope>NUCLEOTIDE SEQUENCE [LARGE SCALE GENOMIC DNA]</scope>
    <source>
        <strain evidence="3 4">DSM 44348</strain>
    </source>
</reference>
<keyword evidence="4" id="KW-1185">Reference proteome</keyword>
<dbReference type="PANTHER" id="PTHR36834:SF1">
    <property type="entry name" value="INTEGRAL MEMBRANE PROTEIN"/>
    <property type="match status" value="1"/>
</dbReference>
<protein>
    <submittedName>
        <fullName evidence="3">VanZ like protein</fullName>
    </submittedName>
</protein>
<dbReference type="AlphaFoldDB" id="A0A3N2GX60"/>
<dbReference type="GeneID" id="301844960"/>
<proteinExistence type="predicted"/>
<accession>A0A3N2GX60</accession>
<dbReference type="EMBL" id="RKHY01000001">
    <property type="protein sequence ID" value="ROS41246.1"/>
    <property type="molecule type" value="Genomic_DNA"/>
</dbReference>
<dbReference type="PANTHER" id="PTHR36834">
    <property type="entry name" value="MEMBRANE PROTEIN-RELATED"/>
    <property type="match status" value="1"/>
</dbReference>
<feature type="transmembrane region" description="Helical" evidence="1">
    <location>
        <begin position="41"/>
        <end position="65"/>
    </location>
</feature>
<evidence type="ECO:0000256" key="1">
    <source>
        <dbReference type="SAM" id="Phobius"/>
    </source>
</evidence>
<dbReference type="RefSeq" id="WP_231960695.1">
    <property type="nucleotide sequence ID" value="NZ_CBDRCF010000032.1"/>
</dbReference>
<dbReference type="Proteomes" id="UP000274843">
    <property type="component" value="Unassembled WGS sequence"/>
</dbReference>
<evidence type="ECO:0000259" key="2">
    <source>
        <dbReference type="Pfam" id="PF04892"/>
    </source>
</evidence>
<feature type="domain" description="VanZ-like" evidence="2">
    <location>
        <begin position="53"/>
        <end position="166"/>
    </location>
</feature>
<gene>
    <name evidence="3" type="ORF">EDD35_3601</name>
</gene>
<organism evidence="3 4">
    <name type="scientific">Amycolatopsis thermoflava</name>
    <dbReference type="NCBI Taxonomy" id="84480"/>
    <lineage>
        <taxon>Bacteria</taxon>
        <taxon>Bacillati</taxon>
        <taxon>Actinomycetota</taxon>
        <taxon>Actinomycetes</taxon>
        <taxon>Pseudonocardiales</taxon>
        <taxon>Pseudonocardiaceae</taxon>
        <taxon>Amycolatopsis</taxon>
        <taxon>Amycolatopsis methanolica group</taxon>
    </lineage>
</organism>
<sequence length="193" mass="20149">MGILVSSFGVLAPVTIIASPFALFAWRFLARRRSRTRPMWVAASTAGIDVGAVLLAALVLALTMIPVGASRTSSLHLVPGSDILTEFTDDGSLWQIAGNLLLLAPLGALLPLRLARLHSVARVAWAALAASAAIELTQFALHLGRVTSTDDVLLNTLGAAAGATLSCGWMRDREVLGIPAPRQSAPGKRPVGV</sequence>
<dbReference type="InterPro" id="IPR006976">
    <property type="entry name" value="VanZ-like"/>
</dbReference>
<feature type="transmembrane region" description="Helical" evidence="1">
    <location>
        <begin position="6"/>
        <end position="29"/>
    </location>
</feature>